<feature type="region of interest" description="Disordered" evidence="11">
    <location>
        <begin position="137"/>
        <end position="168"/>
    </location>
</feature>
<feature type="transmembrane region" description="Helical" evidence="12">
    <location>
        <begin position="477"/>
        <end position="497"/>
    </location>
</feature>
<evidence type="ECO:0000256" key="4">
    <source>
        <dbReference type="ARBA" id="ARBA00022692"/>
    </source>
</evidence>
<feature type="transmembrane region" description="Helical" evidence="12">
    <location>
        <begin position="882"/>
        <end position="905"/>
    </location>
</feature>
<feature type="transmembrane region" description="Helical" evidence="12">
    <location>
        <begin position="234"/>
        <end position="251"/>
    </location>
</feature>
<feature type="coiled-coil region" evidence="10">
    <location>
        <begin position="9"/>
        <end position="36"/>
    </location>
</feature>
<evidence type="ECO:0000256" key="5">
    <source>
        <dbReference type="ARBA" id="ARBA00022842"/>
    </source>
</evidence>
<feature type="transmembrane region" description="Helical" evidence="12">
    <location>
        <begin position="786"/>
        <end position="804"/>
    </location>
</feature>
<dbReference type="GO" id="GO:0016020">
    <property type="term" value="C:membrane"/>
    <property type="evidence" value="ECO:0007669"/>
    <property type="project" value="InterPro"/>
</dbReference>
<feature type="transmembrane region" description="Helical" evidence="12">
    <location>
        <begin position="315"/>
        <end position="339"/>
    </location>
</feature>
<feature type="transmembrane region" description="Helical" evidence="12">
    <location>
        <begin position="549"/>
        <end position="570"/>
    </location>
</feature>
<keyword evidence="6" id="KW-1278">Translocase</keyword>
<feature type="transmembrane region" description="Helical" evidence="12">
    <location>
        <begin position="816"/>
        <end position="835"/>
    </location>
</feature>
<feature type="transmembrane region" description="Helical" evidence="12">
    <location>
        <begin position="638"/>
        <end position="660"/>
    </location>
</feature>
<dbReference type="PANTHER" id="PTHR31998">
    <property type="entry name" value="K(+)-INSENSITIVE PYROPHOSPHATE-ENERGIZED PROTON PUMP"/>
    <property type="match status" value="1"/>
</dbReference>
<evidence type="ECO:0000256" key="6">
    <source>
        <dbReference type="ARBA" id="ARBA00022967"/>
    </source>
</evidence>
<evidence type="ECO:0000256" key="8">
    <source>
        <dbReference type="ARBA" id="ARBA00023065"/>
    </source>
</evidence>
<dbReference type="GO" id="GO:0009678">
    <property type="term" value="F:diphosphate hydrolysis-driven proton transmembrane transporter activity"/>
    <property type="evidence" value="ECO:0007669"/>
    <property type="project" value="UniProtKB-EC"/>
</dbReference>
<feature type="transmembrane region" description="Helical" evidence="12">
    <location>
        <begin position="608"/>
        <end position="626"/>
    </location>
</feature>
<dbReference type="GO" id="GO:0004427">
    <property type="term" value="F:inorganic diphosphate phosphatase activity"/>
    <property type="evidence" value="ECO:0007669"/>
    <property type="project" value="InterPro"/>
</dbReference>
<keyword evidence="5" id="KW-0460">Magnesium</keyword>
<evidence type="ECO:0000256" key="11">
    <source>
        <dbReference type="SAM" id="MobiDB-lite"/>
    </source>
</evidence>
<feature type="transmembrane region" description="Helical" evidence="12">
    <location>
        <begin position="271"/>
        <end position="295"/>
    </location>
</feature>
<protein>
    <recommendedName>
        <fullName evidence="2">H(+)-exporting diphosphatase</fullName>
        <ecNumber evidence="2">7.1.3.1</ecNumber>
    </recommendedName>
</protein>
<evidence type="ECO:0000256" key="12">
    <source>
        <dbReference type="SAM" id="Phobius"/>
    </source>
</evidence>
<comment type="caution">
    <text evidence="13">The sequence shown here is derived from an EMBL/GenBank/DDBJ whole genome shotgun (WGS) entry which is preliminary data.</text>
</comment>
<evidence type="ECO:0000256" key="3">
    <source>
        <dbReference type="ARBA" id="ARBA00022448"/>
    </source>
</evidence>
<accession>A0A6A4MT71</accession>
<keyword evidence="7 12" id="KW-1133">Transmembrane helix</keyword>
<dbReference type="EC" id="7.1.3.1" evidence="2"/>
<dbReference type="HAMAP" id="MF_01129">
    <property type="entry name" value="PPase_energized_pump"/>
    <property type="match status" value="1"/>
</dbReference>
<evidence type="ECO:0000313" key="13">
    <source>
        <dbReference type="EMBL" id="KAE9468057.1"/>
    </source>
</evidence>
<feature type="non-terminal residue" evidence="13">
    <location>
        <position position="1"/>
    </location>
</feature>
<comment type="subcellular location">
    <subcellularLocation>
        <location evidence="1">Endomembrane system</location>
        <topology evidence="1">Multi-pass membrane protein</topology>
    </subcellularLocation>
</comment>
<dbReference type="GO" id="GO:0012505">
    <property type="term" value="C:endomembrane system"/>
    <property type="evidence" value="ECO:0007669"/>
    <property type="project" value="UniProtKB-SubCell"/>
</dbReference>
<evidence type="ECO:0000256" key="2">
    <source>
        <dbReference type="ARBA" id="ARBA00013242"/>
    </source>
</evidence>
<evidence type="ECO:0000256" key="7">
    <source>
        <dbReference type="ARBA" id="ARBA00022989"/>
    </source>
</evidence>
<organism evidence="13 14">
    <name type="scientific">Rhododendron williamsianum</name>
    <dbReference type="NCBI Taxonomy" id="262921"/>
    <lineage>
        <taxon>Eukaryota</taxon>
        <taxon>Viridiplantae</taxon>
        <taxon>Streptophyta</taxon>
        <taxon>Embryophyta</taxon>
        <taxon>Tracheophyta</taxon>
        <taxon>Spermatophyta</taxon>
        <taxon>Magnoliopsida</taxon>
        <taxon>eudicotyledons</taxon>
        <taxon>Gunneridae</taxon>
        <taxon>Pentapetalae</taxon>
        <taxon>asterids</taxon>
        <taxon>Ericales</taxon>
        <taxon>Ericaceae</taxon>
        <taxon>Ericoideae</taxon>
        <taxon>Rhodoreae</taxon>
        <taxon>Rhododendron</taxon>
    </lineage>
</organism>
<feature type="transmembrane region" description="Helical" evidence="12">
    <location>
        <begin position="926"/>
        <end position="942"/>
    </location>
</feature>
<sequence length="943" mass="101431">MARDTVLLGPQLANLIEQLEEKVKSIKEERSLMHSLFKDTRDMERFDGRLAWVKDMKDVSNAVVAAIAAYEEATKTTKRGLRKRYDFNVNDVNGCLLRQKPFKIQRPGSGGDLPQIGGFNPFPVARRSNSSHAIAMDDDMESGNLGPYKDRPRTFPNMRSKPYTPLVESRDSEELSPVMFNRQMPYCRKWGFLISIYLTKWVLSKDEGPPEMVQISDAIRDGAEGFFRTQYGTISKMAVLLALVILGIYLFRSTTPQQESSGLGRYTSAFITVASFLLGALCSGIAGYVGMWVSVRANVRVSSAARRSAREALQIAVRAGGFSAIVVVGMAVIGVAILYATFYVWLGVDSPGSMKVTDLPLLLVGYGFGASFVALFAQLGGGIFTKAADVGADLVGKVEQGIPEDDPRNPAVIADLVGDNVGDCAARGADLFESIAAEIISAMILGGTMAQRCKIEGKCPFYLIAIRFKKPGDPSGFILFPLVVHSFDLVISTVGIFSIRGTRDTGSIGAMEDPMAILQKGYSITILLAVVTFGLSTRWMLYTEQAPSAWLHFALCGLVGIMTAYVFVWITKYYTDYKYEPVRTLALSSSTGHGTNIIAGISLGLESTALPVLVISASIVSAFWLGRTSGLVDDAGNPTGGLFGTAVATMGMLSTAAYVLTMDMFGPIADNAGGIVEMSQQPESVREITDLLDAVGNTTKATTKGFAIGSAALASFLLFSAYMDEVAAFAHVPFTQVDIAIPEVVNEVRRQFIERPGIMEYKEKPDYGRCVAIVASASLREMIKPGALAIVSPIAVGLVFRNLGFYTGQPLLGAKVVASMLMFATVSGILMALFLNTAGGAWDNAKKYIETGALGGKGSDCHKAAVTGDTDVGLAVMVNTKYALSFILANLFPEVSAMLFQCFCFDDIGLQLGDPFKDTAGPSLHVLIKMLATITLVMAPVFL</sequence>
<proteinExistence type="inferred from homology"/>
<dbReference type="InterPro" id="IPR004131">
    <property type="entry name" value="PPase-energised_H-pump"/>
</dbReference>
<evidence type="ECO:0000256" key="9">
    <source>
        <dbReference type="ARBA" id="ARBA00023136"/>
    </source>
</evidence>
<keyword evidence="4 12" id="KW-0812">Transmembrane</keyword>
<keyword evidence="8" id="KW-0406">Ion transport</keyword>
<reference evidence="13 14" key="1">
    <citation type="journal article" date="2019" name="Genome Biol. Evol.">
        <title>The Rhododendron genome and chromosomal organization provide insight into shared whole-genome duplications across the heath family (Ericaceae).</title>
        <authorList>
            <person name="Soza V.L."/>
            <person name="Lindsley D."/>
            <person name="Waalkes A."/>
            <person name="Ramage E."/>
            <person name="Patwardhan R.P."/>
            <person name="Burton J.N."/>
            <person name="Adey A."/>
            <person name="Kumar A."/>
            <person name="Qiu R."/>
            <person name="Shendure J."/>
            <person name="Hall B."/>
        </authorList>
    </citation>
    <scope>NUCLEOTIDE SEQUENCE [LARGE SCALE GENOMIC DNA]</scope>
    <source>
        <strain evidence="13">RSF 1966-606</strain>
    </source>
</reference>
<keyword evidence="3" id="KW-0813">Transport</keyword>
<evidence type="ECO:0000313" key="14">
    <source>
        <dbReference type="Proteomes" id="UP000428333"/>
    </source>
</evidence>
<feature type="transmembrane region" description="Helical" evidence="12">
    <location>
        <begin position="359"/>
        <end position="377"/>
    </location>
</feature>
<dbReference type="Proteomes" id="UP000428333">
    <property type="component" value="Linkage Group LG01"/>
</dbReference>
<keyword evidence="9 12" id="KW-0472">Membrane</keyword>
<gene>
    <name evidence="13" type="ORF">C3L33_00016</name>
</gene>
<keyword evidence="10" id="KW-0175">Coiled coil</keyword>
<feature type="transmembrane region" description="Helical" evidence="12">
    <location>
        <begin position="517"/>
        <end position="537"/>
    </location>
</feature>
<evidence type="ECO:0000256" key="10">
    <source>
        <dbReference type="SAM" id="Coils"/>
    </source>
</evidence>
<dbReference type="AlphaFoldDB" id="A0A6A4MT71"/>
<dbReference type="OrthoDB" id="5210at2759"/>
<name>A0A6A4MT71_9ERIC</name>
<dbReference type="Pfam" id="PF03030">
    <property type="entry name" value="H_PPase"/>
    <property type="match status" value="2"/>
</dbReference>
<keyword evidence="14" id="KW-1185">Reference proteome</keyword>
<evidence type="ECO:0000256" key="1">
    <source>
        <dbReference type="ARBA" id="ARBA00004127"/>
    </source>
</evidence>
<dbReference type="EMBL" id="QEFC01000001">
    <property type="protein sequence ID" value="KAE9468057.1"/>
    <property type="molecule type" value="Genomic_DNA"/>
</dbReference>